<dbReference type="KEGG" id="clt:CM240_2776"/>
<feature type="transmembrane region" description="Helical" evidence="8">
    <location>
        <begin position="115"/>
        <end position="132"/>
    </location>
</feature>
<keyword evidence="6 7" id="KW-0472">Membrane</keyword>
<reference evidence="9 10" key="1">
    <citation type="submission" date="2013-11" db="EMBL/GenBank/DDBJ databases">
        <title>Complete genome sequence of Clostridum sp. M2/40.</title>
        <authorList>
            <person name="Wibberg D."/>
            <person name="Puehler A."/>
            <person name="Schlueter A."/>
        </authorList>
    </citation>
    <scope>NUCLEOTIDE SEQUENCE [LARGE SCALE GENOMIC DNA]</scope>
    <source>
        <strain evidence="10">M2/40</strain>
    </source>
</reference>
<feature type="transmembrane region" description="Helical" evidence="8">
    <location>
        <begin position="310"/>
        <end position="332"/>
    </location>
</feature>
<dbReference type="GO" id="GO:0016746">
    <property type="term" value="F:acyltransferase activity"/>
    <property type="evidence" value="ECO:0007669"/>
    <property type="project" value="UniProtKB-KW"/>
</dbReference>
<evidence type="ECO:0000256" key="2">
    <source>
        <dbReference type="ARBA" id="ARBA00010323"/>
    </source>
</evidence>
<keyword evidence="5 8" id="KW-1133">Transmembrane helix</keyword>
<feature type="transmembrane region" description="Helical" evidence="8">
    <location>
        <begin position="393"/>
        <end position="411"/>
    </location>
</feature>
<protein>
    <submittedName>
        <fullName evidence="9">Membrane protein</fullName>
    </submittedName>
</protein>
<comment type="similarity">
    <text evidence="2 7">Belongs to the membrane-bound acyltransferase family.</text>
</comment>
<dbReference type="PANTHER" id="PTHR13285">
    <property type="entry name" value="ACYLTRANSFERASE"/>
    <property type="match status" value="1"/>
</dbReference>
<dbReference type="STRING" id="1216932.CM240_2776"/>
<feature type="transmembrane region" description="Helical" evidence="8">
    <location>
        <begin position="77"/>
        <end position="95"/>
    </location>
</feature>
<keyword evidence="4 8" id="KW-0812">Transmembrane</keyword>
<feature type="transmembrane region" description="Helical" evidence="8">
    <location>
        <begin position="431"/>
        <end position="453"/>
    </location>
</feature>
<dbReference type="PATRIC" id="fig|1216932.3.peg.2739"/>
<dbReference type="PANTHER" id="PTHR13285:SF18">
    <property type="entry name" value="PROTEIN-CYSTEINE N-PALMITOYLTRANSFERASE RASP"/>
    <property type="match status" value="1"/>
</dbReference>
<dbReference type="GO" id="GO:0042121">
    <property type="term" value="P:alginic acid biosynthetic process"/>
    <property type="evidence" value="ECO:0007669"/>
    <property type="project" value="InterPro"/>
</dbReference>
<accession>W6RZM0</accession>
<organism evidence="9 10">
    <name type="scientific">Clostridium bornimense</name>
    <dbReference type="NCBI Taxonomy" id="1216932"/>
    <lineage>
        <taxon>Bacteria</taxon>
        <taxon>Bacillati</taxon>
        <taxon>Bacillota</taxon>
        <taxon>Clostridia</taxon>
        <taxon>Eubacteriales</taxon>
        <taxon>Clostridiaceae</taxon>
        <taxon>Clostridium</taxon>
    </lineage>
</organism>
<evidence type="ECO:0000256" key="6">
    <source>
        <dbReference type="ARBA" id="ARBA00023136"/>
    </source>
</evidence>
<feature type="transmembrane region" description="Helical" evidence="8">
    <location>
        <begin position="152"/>
        <end position="170"/>
    </location>
</feature>
<sequence length="465" mass="53829">MVFSSLTFMFAFLPMVLLAYFIMPKAVRNLTLFLFSLLFYAWGEPIYILIMIFSTIVDYFHGMLIYKYKQCDNNKKSRLILISSIFINLSLLVFFKYSDFFISSVNTIFGSNLKLLNLSLPIGISFYTFQTMSYSIDIYRGTVTPQRNIIDFGTYVALFPQLIAGPIVQYKTIAHQLRNRKESLDQFTYGIIRFVSGLGKKVLIANNVGLIWEEIISSDLSTISVLSSWIGIIMFALQIYFDFSGYSDMAIGLGNMFGFKFKENFNYPYESKSITEFWRRWHISLGSWFKEYVYIPLGGNRRYQVRNICIVWLLTGLWHGASWNFVIWGIYFGSTLLLEKFILKKFFNINSRIYALLLILIGWVIFAFDNLQHGLIYIKSMFSISSNVFIDSNALYILTSNITIIVIGIIASTSIPKKITRYFLKGKENSWTFSIVTSVYILGILILSTASLVNSSYNPFLYFRF</sequence>
<gene>
    <name evidence="9" type="ORF">CM240_2776</name>
</gene>
<evidence type="ECO:0000256" key="8">
    <source>
        <dbReference type="SAM" id="Phobius"/>
    </source>
</evidence>
<dbReference type="PIRSF" id="PIRSF016636">
    <property type="entry name" value="AlgI_DltB"/>
    <property type="match status" value="1"/>
</dbReference>
<feature type="transmembrane region" description="Helical" evidence="8">
    <location>
        <begin position="220"/>
        <end position="241"/>
    </location>
</feature>
<dbReference type="InterPro" id="IPR051085">
    <property type="entry name" value="MB_O-acyltransferase"/>
</dbReference>
<keyword evidence="10" id="KW-1185">Reference proteome</keyword>
<dbReference type="HOGENOM" id="CLU_025255_1_3_9"/>
<dbReference type="RefSeq" id="WP_044040082.1">
    <property type="nucleotide sequence ID" value="NZ_HG917869.1"/>
</dbReference>
<evidence type="ECO:0000313" key="9">
    <source>
        <dbReference type="EMBL" id="CDM69893.1"/>
    </source>
</evidence>
<evidence type="ECO:0000256" key="1">
    <source>
        <dbReference type="ARBA" id="ARBA00004651"/>
    </source>
</evidence>
<evidence type="ECO:0000256" key="5">
    <source>
        <dbReference type="ARBA" id="ARBA00022989"/>
    </source>
</evidence>
<dbReference type="InterPro" id="IPR028362">
    <property type="entry name" value="AlgI"/>
</dbReference>
<comment type="subcellular location">
    <subcellularLocation>
        <location evidence="1">Cell membrane</location>
        <topology evidence="1">Multi-pass membrane protein</topology>
    </subcellularLocation>
</comment>
<keyword evidence="7" id="KW-0012">Acyltransferase</keyword>
<dbReference type="eggNOG" id="COG1696">
    <property type="taxonomic scope" value="Bacteria"/>
</dbReference>
<dbReference type="InterPro" id="IPR004299">
    <property type="entry name" value="MBOAT_fam"/>
</dbReference>
<proteinExistence type="inferred from homology"/>
<dbReference type="GO" id="GO:0005886">
    <property type="term" value="C:plasma membrane"/>
    <property type="evidence" value="ECO:0007669"/>
    <property type="project" value="UniProtKB-SubCell"/>
</dbReference>
<name>W6RZM0_9CLOT</name>
<feature type="transmembrane region" description="Helical" evidence="8">
    <location>
        <begin position="353"/>
        <end position="373"/>
    </location>
</feature>
<dbReference type="AlphaFoldDB" id="W6RZM0"/>
<keyword evidence="3 7" id="KW-1003">Cell membrane</keyword>
<dbReference type="PIRSF" id="PIRSF500217">
    <property type="entry name" value="AlgI"/>
    <property type="match status" value="1"/>
</dbReference>
<dbReference type="Proteomes" id="UP000019426">
    <property type="component" value="Chromosome M2/40_rep2"/>
</dbReference>
<dbReference type="OrthoDB" id="9805788at2"/>
<feature type="transmembrane region" description="Helical" evidence="8">
    <location>
        <begin position="6"/>
        <end position="23"/>
    </location>
</feature>
<dbReference type="Pfam" id="PF03062">
    <property type="entry name" value="MBOAT"/>
    <property type="match status" value="1"/>
</dbReference>
<dbReference type="EMBL" id="HG917869">
    <property type="protein sequence ID" value="CDM69893.1"/>
    <property type="molecule type" value="Genomic_DNA"/>
</dbReference>
<evidence type="ECO:0000313" key="10">
    <source>
        <dbReference type="Proteomes" id="UP000019426"/>
    </source>
</evidence>
<dbReference type="InterPro" id="IPR024194">
    <property type="entry name" value="Ac/AlaTfrase_AlgI/DltB"/>
</dbReference>
<evidence type="ECO:0000256" key="4">
    <source>
        <dbReference type="ARBA" id="ARBA00022692"/>
    </source>
</evidence>
<evidence type="ECO:0000256" key="3">
    <source>
        <dbReference type="ARBA" id="ARBA00022475"/>
    </source>
</evidence>
<keyword evidence="7" id="KW-0808">Transferase</keyword>
<evidence type="ECO:0000256" key="7">
    <source>
        <dbReference type="PIRNR" id="PIRNR016636"/>
    </source>
</evidence>
<feature type="transmembrane region" description="Helical" evidence="8">
    <location>
        <begin position="30"/>
        <end position="57"/>
    </location>
</feature>